<dbReference type="EC" id="4.3.2.1" evidence="3 5"/>
<dbReference type="PRINTS" id="PR00149">
    <property type="entry name" value="FUMRATELYASE"/>
</dbReference>
<evidence type="ECO:0000256" key="2">
    <source>
        <dbReference type="ARBA" id="ARBA00004941"/>
    </source>
</evidence>
<evidence type="ECO:0000256" key="3">
    <source>
        <dbReference type="ARBA" id="ARBA00012338"/>
    </source>
</evidence>
<dbReference type="NCBIfam" id="TIGR00838">
    <property type="entry name" value="argH"/>
    <property type="match status" value="1"/>
</dbReference>
<keyword evidence="4" id="KW-0055">Arginine biosynthesis</keyword>
<keyword evidence="8" id="KW-1185">Reference proteome</keyword>
<dbReference type="PANTHER" id="PTHR43814:SF1">
    <property type="entry name" value="ARGININOSUCCINATE LYASE"/>
    <property type="match status" value="1"/>
</dbReference>
<feature type="domain" description="Fumarate lyase N-terminal" evidence="6">
    <location>
        <begin position="9"/>
        <end position="300"/>
    </location>
</feature>
<gene>
    <name evidence="7" type="primary">argH</name>
    <name evidence="7" type="ORF">WKR92_06950</name>
</gene>
<evidence type="ECO:0000256" key="1">
    <source>
        <dbReference type="ARBA" id="ARBA00000985"/>
    </source>
</evidence>
<dbReference type="InterPro" id="IPR009049">
    <property type="entry name" value="Argininosuccinate_lyase"/>
</dbReference>
<dbReference type="InterPro" id="IPR000362">
    <property type="entry name" value="Fumarate_lyase_fam"/>
</dbReference>
<accession>A0ABV5CDE7</accession>
<dbReference type="EMBL" id="JBBVGT010000002">
    <property type="protein sequence ID" value="MFB5945565.1"/>
    <property type="molecule type" value="Genomic_DNA"/>
</dbReference>
<dbReference type="PRINTS" id="PR00145">
    <property type="entry name" value="ARGSUCLYASE"/>
</dbReference>
<dbReference type="SUPFAM" id="SSF48557">
    <property type="entry name" value="L-aspartase-like"/>
    <property type="match status" value="1"/>
</dbReference>
<evidence type="ECO:0000313" key="8">
    <source>
        <dbReference type="Proteomes" id="UP001580928"/>
    </source>
</evidence>
<evidence type="ECO:0000313" key="7">
    <source>
        <dbReference type="EMBL" id="MFB5945565.1"/>
    </source>
</evidence>
<reference evidence="7 8" key="1">
    <citation type="submission" date="2024-04" db="EMBL/GenBank/DDBJ databases">
        <title>Albibacterium profundi sp. nov., isolated from sediment of the Challenger Deep of Mariana Trench.</title>
        <authorList>
            <person name="Wang Y."/>
        </authorList>
    </citation>
    <scope>NUCLEOTIDE SEQUENCE [LARGE SCALE GENOMIC DNA]</scope>
    <source>
        <strain evidence="7 8">RHL897</strain>
    </source>
</reference>
<dbReference type="InterPro" id="IPR022761">
    <property type="entry name" value="Fumarate_lyase_N"/>
</dbReference>
<dbReference type="CDD" id="cd01359">
    <property type="entry name" value="Argininosuccinate_lyase"/>
    <property type="match status" value="1"/>
</dbReference>
<dbReference type="Proteomes" id="UP001580928">
    <property type="component" value="Unassembled WGS sequence"/>
</dbReference>
<dbReference type="InterPro" id="IPR008948">
    <property type="entry name" value="L-Aspartase-like"/>
</dbReference>
<dbReference type="GO" id="GO:0004056">
    <property type="term" value="F:argininosuccinate lyase activity"/>
    <property type="evidence" value="ECO:0007669"/>
    <property type="project" value="UniProtKB-EC"/>
</dbReference>
<evidence type="ECO:0000256" key="5">
    <source>
        <dbReference type="NCBIfam" id="TIGR00838"/>
    </source>
</evidence>
<proteinExistence type="predicted"/>
<dbReference type="PROSITE" id="PS00163">
    <property type="entry name" value="FUMARATE_LYASES"/>
    <property type="match status" value="1"/>
</dbReference>
<sequence>MKLWEKSSQTENIIEKFTVGNDRELDLQLATADVIGSLAHTKMLHTIGLLSLSELESIHKELKKLYREINDGNFEIEEGVEDIHSQVELILTQRIGDAGKKIHSGRSRNDQVLVDLKIFFRSEIEKIVNNSKLLFDQLNNLSEEYKDVLIPGYTHLQIAMPSSFGLWFGAYAESLIDDLEMMLAAWKVSNKNPLGSAAGYGSSFPLNRTLTTELLGFDGLNYNVVYAQMGRGKTERIIAQGISSIAATLAKFSMDVCLYINQNFGFISFPDELTTGSSIMPHKKNPDVFELIRSRCNKIQALPNEIAMMTTNLPSGYHRDLQLLKENLFSAFESLNECLLISKYMLEHIIIKDNILDDSKYDYLFSVEVVNNEVLNGVPFREAYKNIGAAIESGTFQPIRAVKHTHEGSIGNLCHKEIREDFTQVYNSFNFEKVHTAIENLVK</sequence>
<comment type="pathway">
    <text evidence="2">Amino-acid biosynthesis; L-arginine biosynthesis; L-arginine from L-ornithine and carbamoyl phosphate: step 3/3.</text>
</comment>
<dbReference type="Pfam" id="PF00206">
    <property type="entry name" value="Lyase_1"/>
    <property type="match status" value="1"/>
</dbReference>
<evidence type="ECO:0000259" key="6">
    <source>
        <dbReference type="Pfam" id="PF00206"/>
    </source>
</evidence>
<dbReference type="Gene3D" id="1.20.200.10">
    <property type="entry name" value="Fumarase/aspartase (Central domain)"/>
    <property type="match status" value="1"/>
</dbReference>
<dbReference type="Gene3D" id="1.10.275.10">
    <property type="entry name" value="Fumarase/aspartase (N-terminal domain)"/>
    <property type="match status" value="1"/>
</dbReference>
<organism evidence="7 8">
    <name type="scientific">Albibacterium profundi</name>
    <dbReference type="NCBI Taxonomy" id="3134906"/>
    <lineage>
        <taxon>Bacteria</taxon>
        <taxon>Pseudomonadati</taxon>
        <taxon>Bacteroidota</taxon>
        <taxon>Sphingobacteriia</taxon>
        <taxon>Sphingobacteriales</taxon>
        <taxon>Sphingobacteriaceae</taxon>
        <taxon>Albibacterium</taxon>
    </lineage>
</organism>
<protein>
    <recommendedName>
        <fullName evidence="3 5">Argininosuccinate lyase</fullName>
        <ecNumber evidence="3 5">4.3.2.1</ecNumber>
    </recommendedName>
</protein>
<dbReference type="RefSeq" id="WP_375557101.1">
    <property type="nucleotide sequence ID" value="NZ_JBBVGT010000002.1"/>
</dbReference>
<evidence type="ECO:0000256" key="4">
    <source>
        <dbReference type="ARBA" id="ARBA00022571"/>
    </source>
</evidence>
<name>A0ABV5CDE7_9SPHI</name>
<dbReference type="Gene3D" id="1.10.40.30">
    <property type="entry name" value="Fumarase/aspartase (C-terminal domain)"/>
    <property type="match status" value="1"/>
</dbReference>
<dbReference type="InterPro" id="IPR024083">
    <property type="entry name" value="Fumarase/histidase_N"/>
</dbReference>
<dbReference type="InterPro" id="IPR020557">
    <property type="entry name" value="Fumarate_lyase_CS"/>
</dbReference>
<keyword evidence="7" id="KW-0456">Lyase</keyword>
<dbReference type="PANTHER" id="PTHR43814">
    <property type="entry name" value="ARGININOSUCCINATE LYASE"/>
    <property type="match status" value="1"/>
</dbReference>
<keyword evidence="4" id="KW-0028">Amino-acid biosynthesis</keyword>
<comment type="caution">
    <text evidence="7">The sequence shown here is derived from an EMBL/GenBank/DDBJ whole genome shotgun (WGS) entry which is preliminary data.</text>
</comment>
<comment type="catalytic activity">
    <reaction evidence="1">
        <text>2-(N(omega)-L-arginino)succinate = fumarate + L-arginine</text>
        <dbReference type="Rhea" id="RHEA:24020"/>
        <dbReference type="ChEBI" id="CHEBI:29806"/>
        <dbReference type="ChEBI" id="CHEBI:32682"/>
        <dbReference type="ChEBI" id="CHEBI:57472"/>
        <dbReference type="EC" id="4.3.2.1"/>
    </reaction>
</comment>